<dbReference type="Proteomes" id="UP001217089">
    <property type="component" value="Unassembled WGS sequence"/>
</dbReference>
<sequence length="66" mass="8144">MILKQYYTIIFSSFFCYFDCNFLHFSIEKYICILENYKNIKNCIKNMMMFFGLFNQLNIKILNIKK</sequence>
<accession>A0ABQ9E3D0</accession>
<organism evidence="1 2">
    <name type="scientific">Tegillarca granosa</name>
    <name type="common">Malaysian cockle</name>
    <name type="synonym">Anadara granosa</name>
    <dbReference type="NCBI Taxonomy" id="220873"/>
    <lineage>
        <taxon>Eukaryota</taxon>
        <taxon>Metazoa</taxon>
        <taxon>Spiralia</taxon>
        <taxon>Lophotrochozoa</taxon>
        <taxon>Mollusca</taxon>
        <taxon>Bivalvia</taxon>
        <taxon>Autobranchia</taxon>
        <taxon>Pteriomorphia</taxon>
        <taxon>Arcoida</taxon>
        <taxon>Arcoidea</taxon>
        <taxon>Arcidae</taxon>
        <taxon>Tegillarca</taxon>
    </lineage>
</organism>
<evidence type="ECO:0000313" key="2">
    <source>
        <dbReference type="Proteomes" id="UP001217089"/>
    </source>
</evidence>
<evidence type="ECO:0000313" key="1">
    <source>
        <dbReference type="EMBL" id="KAJ8298906.1"/>
    </source>
</evidence>
<gene>
    <name evidence="1" type="ORF">KUTeg_022966</name>
</gene>
<name>A0ABQ9E3D0_TEGGR</name>
<proteinExistence type="predicted"/>
<reference evidence="1 2" key="1">
    <citation type="submission" date="2022-12" db="EMBL/GenBank/DDBJ databases">
        <title>Chromosome-level genome of Tegillarca granosa.</title>
        <authorList>
            <person name="Kim J."/>
        </authorList>
    </citation>
    <scope>NUCLEOTIDE SEQUENCE [LARGE SCALE GENOMIC DNA]</scope>
    <source>
        <strain evidence="1">Teg-2019</strain>
        <tissue evidence="1">Adductor muscle</tissue>
    </source>
</reference>
<comment type="caution">
    <text evidence="1">The sequence shown here is derived from an EMBL/GenBank/DDBJ whole genome shotgun (WGS) entry which is preliminary data.</text>
</comment>
<keyword evidence="2" id="KW-1185">Reference proteome</keyword>
<protein>
    <submittedName>
        <fullName evidence="1">Uncharacterized protein</fullName>
    </submittedName>
</protein>
<dbReference type="EMBL" id="JARBDR010000921">
    <property type="protein sequence ID" value="KAJ8298906.1"/>
    <property type="molecule type" value="Genomic_DNA"/>
</dbReference>